<name>A0A3P3EX88_9BURK</name>
<dbReference type="Pfam" id="PF00408">
    <property type="entry name" value="PGM_PMM_IV"/>
    <property type="match status" value="1"/>
</dbReference>
<dbReference type="Gene3D" id="3.40.120.10">
    <property type="entry name" value="Alpha-D-Glucose-1,6-Bisphosphate, subunit A, domain 3"/>
    <property type="match status" value="3"/>
</dbReference>
<evidence type="ECO:0000259" key="12">
    <source>
        <dbReference type="Pfam" id="PF02880"/>
    </source>
</evidence>
<keyword evidence="5 8" id="KW-0460">Magnesium</keyword>
<keyword evidence="6 13" id="KW-0413">Isomerase</keyword>
<feature type="domain" description="Alpha-D-phosphohexomutase alpha/beta/alpha" evidence="12">
    <location>
        <begin position="326"/>
        <end position="442"/>
    </location>
</feature>
<dbReference type="Proteomes" id="UP000271590">
    <property type="component" value="Unassembled WGS sequence"/>
</dbReference>
<evidence type="ECO:0000313" key="16">
    <source>
        <dbReference type="Proteomes" id="UP000271590"/>
    </source>
</evidence>
<evidence type="ECO:0000313" key="15">
    <source>
        <dbReference type="Proteomes" id="UP000271137"/>
    </source>
</evidence>
<comment type="cofactor">
    <cofactor evidence="1">
        <name>Mg(2+)</name>
        <dbReference type="ChEBI" id="CHEBI:18420"/>
    </cofactor>
</comment>
<dbReference type="PROSITE" id="PS00710">
    <property type="entry name" value="PGM_PMM"/>
    <property type="match status" value="1"/>
</dbReference>
<dbReference type="EMBL" id="RQXU01000003">
    <property type="protein sequence ID" value="RRH90666.1"/>
    <property type="molecule type" value="Genomic_DNA"/>
</dbReference>
<proteinExistence type="inferred from homology"/>
<sequence length="550" mass="58864">MSQKTNPLAGQPAPLDLLVNVPRLVSAYYAGQPDPSVPSQRVAFGTSGHRGSSFDNAFNEWHVLAMSQAIADYRRQKGIDGPLFLGIDTHALSTPAFNSAVEVLAANGVELMLSKDDEYTPTPAVSHAILVYNRGRTTGLADGIVITPSHNPPESGGFKYNPPNGGPAGTDITSAVEAAANAFLAAGLAGVKRLPLAQALRASSTHRHDYLSTYVEDLAQVLDMDAIRGVEIDLGVDPLGGAGVRYWPAIAERYKLGRLNVLSQEVDPTFRFMSLDWDGRIRMDPSSPDAMHKLIGLRERFGIAFACDTDHDRHGIVTRSAGLLPPNNYLAVMADYLFTHRPQWAAHAAVGKTVVSSQMIDRVAARLGRRLYEVPVGFKWFVDGLVNGSLGFGGEESAGATFLRRDGTVWTTDKDGIVPALLSAEIAARTGRDPGERFAELAQALGQPVANRVDAAATVEQKKKLSSLSPQQVLSTELAGEKIQDVLSHAPGNGAAIGGVKVVTENGWFAARPSGTENIYKIYGESFLGAEHLGRILEEAQQLVDKALAD</sequence>
<dbReference type="GO" id="GO:0006166">
    <property type="term" value="P:purine ribonucleoside salvage"/>
    <property type="evidence" value="ECO:0007669"/>
    <property type="project" value="TreeGrafter"/>
</dbReference>
<dbReference type="SUPFAM" id="SSF53738">
    <property type="entry name" value="Phosphoglucomutase, first 3 domains"/>
    <property type="match status" value="3"/>
</dbReference>
<keyword evidence="15" id="KW-1185">Reference proteome</keyword>
<dbReference type="InterPro" id="IPR036900">
    <property type="entry name" value="A-D-PHexomutase_C_sf"/>
</dbReference>
<keyword evidence="4 8" id="KW-0479">Metal-binding</keyword>
<dbReference type="InterPro" id="IPR005843">
    <property type="entry name" value="A-D-PHexomutase_C"/>
</dbReference>
<evidence type="ECO:0000313" key="14">
    <source>
        <dbReference type="EMBL" id="RSZ31354.1"/>
    </source>
</evidence>
<dbReference type="EC" id="5.4.2.2" evidence="7"/>
<evidence type="ECO:0000256" key="6">
    <source>
        <dbReference type="ARBA" id="ARBA00023235"/>
    </source>
</evidence>
<dbReference type="EMBL" id="RXFQ01000016">
    <property type="protein sequence ID" value="RSZ31354.1"/>
    <property type="molecule type" value="Genomic_DNA"/>
</dbReference>
<dbReference type="GO" id="GO:0005975">
    <property type="term" value="P:carbohydrate metabolic process"/>
    <property type="evidence" value="ECO:0007669"/>
    <property type="project" value="UniProtKB-UniRule"/>
</dbReference>
<dbReference type="InterPro" id="IPR005844">
    <property type="entry name" value="A-D-PHexomutase_a/b/a-I"/>
</dbReference>
<dbReference type="PANTHER" id="PTHR45745:SF1">
    <property type="entry name" value="PHOSPHOGLUCOMUTASE 2B-RELATED"/>
    <property type="match status" value="1"/>
</dbReference>
<dbReference type="InterPro" id="IPR005852">
    <property type="entry name" value="PGM_a-D-Glc-sp"/>
</dbReference>
<organism evidence="13 16">
    <name type="scientific">Variovorax beijingensis</name>
    <dbReference type="NCBI Taxonomy" id="2496117"/>
    <lineage>
        <taxon>Bacteria</taxon>
        <taxon>Pseudomonadati</taxon>
        <taxon>Pseudomonadota</taxon>
        <taxon>Betaproteobacteria</taxon>
        <taxon>Burkholderiales</taxon>
        <taxon>Comamonadaceae</taxon>
        <taxon>Variovorax</taxon>
    </lineage>
</organism>
<dbReference type="RefSeq" id="WP_124957857.1">
    <property type="nucleotide sequence ID" value="NZ_RQXU01000003.1"/>
</dbReference>
<dbReference type="Gene3D" id="3.30.310.50">
    <property type="entry name" value="Alpha-D-phosphohexomutase, C-terminal domain"/>
    <property type="match status" value="1"/>
</dbReference>
<dbReference type="AlphaFoldDB" id="A0A3P3EX88"/>
<evidence type="ECO:0000256" key="7">
    <source>
        <dbReference type="NCBIfam" id="TIGR01132"/>
    </source>
</evidence>
<keyword evidence="3" id="KW-0597">Phosphoprotein</keyword>
<dbReference type="GO" id="GO:0004614">
    <property type="term" value="F:phosphoglucomutase activity"/>
    <property type="evidence" value="ECO:0007669"/>
    <property type="project" value="UniProtKB-UniRule"/>
</dbReference>
<dbReference type="InterPro" id="IPR016055">
    <property type="entry name" value="A-D-PHexomutase_a/b/a-I/II/III"/>
</dbReference>
<dbReference type="PANTHER" id="PTHR45745">
    <property type="entry name" value="PHOSPHOMANNOMUTASE 45A"/>
    <property type="match status" value="1"/>
</dbReference>
<dbReference type="Pfam" id="PF02879">
    <property type="entry name" value="PGM_PMM_II"/>
    <property type="match status" value="1"/>
</dbReference>
<dbReference type="Pfam" id="PF02880">
    <property type="entry name" value="PGM_PMM_III"/>
    <property type="match status" value="1"/>
</dbReference>
<evidence type="ECO:0000259" key="10">
    <source>
        <dbReference type="Pfam" id="PF02878"/>
    </source>
</evidence>
<dbReference type="GO" id="GO:0000287">
    <property type="term" value="F:magnesium ion binding"/>
    <property type="evidence" value="ECO:0007669"/>
    <property type="project" value="InterPro"/>
</dbReference>
<feature type="domain" description="Alpha-D-phosphohexomutase C-terminal" evidence="9">
    <location>
        <begin position="490"/>
        <end position="539"/>
    </location>
</feature>
<evidence type="ECO:0000256" key="5">
    <source>
        <dbReference type="ARBA" id="ARBA00022842"/>
    </source>
</evidence>
<evidence type="ECO:0000259" key="11">
    <source>
        <dbReference type="Pfam" id="PF02879"/>
    </source>
</evidence>
<evidence type="ECO:0000256" key="3">
    <source>
        <dbReference type="ARBA" id="ARBA00022553"/>
    </source>
</evidence>
<dbReference type="InterPro" id="IPR005846">
    <property type="entry name" value="A-D-PHexomutase_a/b/a-III"/>
</dbReference>
<evidence type="ECO:0000256" key="8">
    <source>
        <dbReference type="RuleBase" id="RU004326"/>
    </source>
</evidence>
<evidence type="ECO:0000313" key="13">
    <source>
        <dbReference type="EMBL" id="RRH90666.1"/>
    </source>
</evidence>
<dbReference type="InterPro" id="IPR005845">
    <property type="entry name" value="A-D-PHexomutase_a/b/a-II"/>
</dbReference>
<evidence type="ECO:0000256" key="4">
    <source>
        <dbReference type="ARBA" id="ARBA00022723"/>
    </source>
</evidence>
<reference evidence="14 15" key="2">
    <citation type="submission" date="2018-12" db="EMBL/GenBank/DDBJ databases">
        <title>The genome sequences of strain 502.</title>
        <authorList>
            <person name="Gao J."/>
            <person name="Sun J."/>
        </authorList>
    </citation>
    <scope>NUCLEOTIDE SEQUENCE [LARGE SCALE GENOMIC DNA]</scope>
    <source>
        <strain evidence="14 15">502</strain>
    </source>
</reference>
<evidence type="ECO:0000256" key="1">
    <source>
        <dbReference type="ARBA" id="ARBA00001946"/>
    </source>
</evidence>
<dbReference type="SUPFAM" id="SSF55957">
    <property type="entry name" value="Phosphoglucomutase, C-terminal domain"/>
    <property type="match status" value="1"/>
</dbReference>
<reference evidence="13 16" key="1">
    <citation type="submission" date="2018-11" db="EMBL/GenBank/DDBJ databases">
        <title>The genome of Variovorax sp T529.</title>
        <authorList>
            <person name="Gao J."/>
        </authorList>
    </citation>
    <scope>NUCLEOTIDE SEQUENCE [LARGE SCALE GENOMIC DNA]</scope>
    <source>
        <strain evidence="13 16">T529</strain>
    </source>
</reference>
<dbReference type="Proteomes" id="UP000271137">
    <property type="component" value="Unassembled WGS sequence"/>
</dbReference>
<comment type="caution">
    <text evidence="13">The sequence shown here is derived from an EMBL/GenBank/DDBJ whole genome shotgun (WGS) entry which is preliminary data.</text>
</comment>
<gene>
    <name evidence="13" type="ORF">EH244_07970</name>
    <name evidence="14" type="ORF">EJO66_24045</name>
</gene>
<dbReference type="InterPro" id="IPR016066">
    <property type="entry name" value="A-D-PHexomutase_CS"/>
</dbReference>
<protein>
    <recommendedName>
        <fullName evidence="7">Phosphoglucomutase</fullName>
        <ecNumber evidence="7">5.4.2.2</ecNumber>
    </recommendedName>
</protein>
<feature type="domain" description="Alpha-D-phosphohexomutase alpha/beta/alpha" evidence="11">
    <location>
        <begin position="213"/>
        <end position="318"/>
    </location>
</feature>
<accession>A0A3P3EX88</accession>
<feature type="domain" description="Alpha-D-phosphohexomutase alpha/beta/alpha" evidence="10">
    <location>
        <begin position="42"/>
        <end position="181"/>
    </location>
</feature>
<dbReference type="Pfam" id="PF02878">
    <property type="entry name" value="PGM_PMM_I"/>
    <property type="match status" value="1"/>
</dbReference>
<dbReference type="NCBIfam" id="TIGR01132">
    <property type="entry name" value="pgm"/>
    <property type="match status" value="1"/>
</dbReference>
<dbReference type="CDD" id="cd05801">
    <property type="entry name" value="PGM_like3"/>
    <property type="match status" value="1"/>
</dbReference>
<evidence type="ECO:0000259" key="9">
    <source>
        <dbReference type="Pfam" id="PF00408"/>
    </source>
</evidence>
<dbReference type="GO" id="GO:0008973">
    <property type="term" value="F:phosphopentomutase activity"/>
    <property type="evidence" value="ECO:0007669"/>
    <property type="project" value="TreeGrafter"/>
</dbReference>
<evidence type="ECO:0000256" key="2">
    <source>
        <dbReference type="ARBA" id="ARBA00010231"/>
    </source>
</evidence>
<comment type="similarity">
    <text evidence="2 8">Belongs to the phosphohexose mutase family.</text>
</comment>